<evidence type="ECO:0000256" key="12">
    <source>
        <dbReference type="ARBA" id="ARBA00023310"/>
    </source>
</evidence>
<dbReference type="PANTHER" id="PTHR10031:SF0">
    <property type="entry name" value="ATPASE PROTEIN 9"/>
    <property type="match status" value="1"/>
</dbReference>
<dbReference type="Proteomes" id="UP000050277">
    <property type="component" value="Unassembled WGS sequence"/>
</dbReference>
<dbReference type="GO" id="GO:0045259">
    <property type="term" value="C:proton-transporting ATP synthase complex"/>
    <property type="evidence" value="ECO:0007669"/>
    <property type="project" value="UniProtKB-KW"/>
</dbReference>
<feature type="transmembrane region" description="Helical" evidence="14">
    <location>
        <begin position="6"/>
        <end position="30"/>
    </location>
</feature>
<accession>A0A0P6Y9K2</accession>
<reference evidence="16 17" key="1">
    <citation type="submission" date="2015-07" db="EMBL/GenBank/DDBJ databases">
        <title>Whole genome sequence of Herpetosiphon geysericola DSM 7119.</title>
        <authorList>
            <person name="Hemp J."/>
            <person name="Ward L.M."/>
            <person name="Pace L.A."/>
            <person name="Fischer W.W."/>
        </authorList>
    </citation>
    <scope>NUCLEOTIDE SEQUENCE [LARGE SCALE GENOMIC DNA]</scope>
    <source>
        <strain evidence="16 17">DSM 7119</strain>
    </source>
</reference>
<dbReference type="InterPro" id="IPR002379">
    <property type="entry name" value="ATPase_proteolipid_c-like_dom"/>
</dbReference>
<feature type="transmembrane region" description="Helical" evidence="14">
    <location>
        <begin position="51"/>
        <end position="74"/>
    </location>
</feature>
<keyword evidence="12 14" id="KW-0066">ATP synthesis</keyword>
<comment type="subcellular location">
    <subcellularLocation>
        <location evidence="14">Cell membrane</location>
        <topology evidence="14">Multi-pass membrane protein</topology>
    </subcellularLocation>
    <subcellularLocation>
        <location evidence="1">Membrane</location>
        <topology evidence="1">Multi-pass membrane protein</topology>
    </subcellularLocation>
</comment>
<evidence type="ECO:0000313" key="17">
    <source>
        <dbReference type="Proteomes" id="UP000050277"/>
    </source>
</evidence>
<keyword evidence="5 14" id="KW-0138">CF(0)</keyword>
<comment type="function">
    <text evidence="13 14">F(1)F(0) ATP synthase produces ATP from ADP in the presence of a proton or sodium gradient. F-type ATPases consist of two structural domains, F(1) containing the extramembraneous catalytic core and F(0) containing the membrane proton channel, linked together by a central stalk and a peripheral stalk. During catalysis, ATP synthesis in the catalytic domain of F(1) is coupled via a rotary mechanism of the central stalk subunits to proton translocation.</text>
</comment>
<comment type="function">
    <text evidence="14">Key component of the F(0) channel; it plays a direct role in translocation across the membrane. A homomeric c-ring of between 10-14 subunits forms the central stalk rotor element with the F(1) delta and epsilon subunits.</text>
</comment>
<evidence type="ECO:0000256" key="13">
    <source>
        <dbReference type="ARBA" id="ARBA00025198"/>
    </source>
</evidence>
<organism evidence="16 17">
    <name type="scientific">Herpetosiphon geysericola</name>
    <dbReference type="NCBI Taxonomy" id="70996"/>
    <lineage>
        <taxon>Bacteria</taxon>
        <taxon>Bacillati</taxon>
        <taxon>Chloroflexota</taxon>
        <taxon>Chloroflexia</taxon>
        <taxon>Herpetosiphonales</taxon>
        <taxon>Herpetosiphonaceae</taxon>
        <taxon>Herpetosiphon</taxon>
    </lineage>
</organism>
<dbReference type="Gene3D" id="1.20.20.10">
    <property type="entry name" value="F1F0 ATP synthase subunit C"/>
    <property type="match status" value="1"/>
</dbReference>
<comment type="similarity">
    <text evidence="2 14">Belongs to the ATPase C chain family.</text>
</comment>
<dbReference type="InterPro" id="IPR035921">
    <property type="entry name" value="F/V-ATP_Csub_sf"/>
</dbReference>
<gene>
    <name evidence="14" type="primary">atpE</name>
    <name evidence="16" type="ORF">SE18_11540</name>
</gene>
<dbReference type="InterPro" id="IPR038662">
    <property type="entry name" value="ATP_synth_F0_csu_sf"/>
</dbReference>
<proteinExistence type="inferred from homology"/>
<keyword evidence="3 14" id="KW-0813">Transport</keyword>
<keyword evidence="11 14" id="KW-0472">Membrane</keyword>
<dbReference type="NCBIfam" id="TIGR01260">
    <property type="entry name" value="ATP_synt_c"/>
    <property type="match status" value="1"/>
</dbReference>
<evidence type="ECO:0000256" key="4">
    <source>
        <dbReference type="ARBA" id="ARBA00022475"/>
    </source>
</evidence>
<evidence type="ECO:0000256" key="14">
    <source>
        <dbReference type="HAMAP-Rule" id="MF_01396"/>
    </source>
</evidence>
<evidence type="ECO:0000259" key="15">
    <source>
        <dbReference type="Pfam" id="PF00137"/>
    </source>
</evidence>
<keyword evidence="4 14" id="KW-1003">Cell membrane</keyword>
<dbReference type="InterPro" id="IPR000454">
    <property type="entry name" value="ATP_synth_F0_csu"/>
</dbReference>
<keyword evidence="17" id="KW-1185">Reference proteome</keyword>
<dbReference type="PRINTS" id="PR00124">
    <property type="entry name" value="ATPASEC"/>
</dbReference>
<dbReference type="InterPro" id="IPR005953">
    <property type="entry name" value="ATP_synth_csu_bac/chlpt"/>
</dbReference>
<feature type="site" description="Reversibly protonated during proton transport" evidence="14">
    <location>
        <position position="59"/>
    </location>
</feature>
<keyword evidence="9 14" id="KW-0406">Ion transport</keyword>
<dbReference type="CDD" id="cd18121">
    <property type="entry name" value="ATP-synt_Fo_c"/>
    <property type="match status" value="1"/>
</dbReference>
<dbReference type="RefSeq" id="WP_054534611.1">
    <property type="nucleotide sequence ID" value="NZ_LGKP01000021.1"/>
</dbReference>
<dbReference type="SUPFAM" id="SSF81333">
    <property type="entry name" value="F1F0 ATP synthase subunit C"/>
    <property type="match status" value="1"/>
</dbReference>
<feature type="domain" description="V-ATPase proteolipid subunit C-like" evidence="15">
    <location>
        <begin position="9"/>
        <end position="72"/>
    </location>
</feature>
<dbReference type="GO" id="GO:0005886">
    <property type="term" value="C:plasma membrane"/>
    <property type="evidence" value="ECO:0007669"/>
    <property type="project" value="UniProtKB-SubCell"/>
</dbReference>
<dbReference type="STRING" id="70996.SE18_11540"/>
<evidence type="ECO:0000256" key="3">
    <source>
        <dbReference type="ARBA" id="ARBA00022448"/>
    </source>
</evidence>
<sequence length="77" mass="7839">MTDQGVRLIAAALAIALSTLGPGIGIGMLVSGALQSIARNPETEGTIRTNMFVGIALTEGLAIFGLVISLLIGFEVI</sequence>
<comment type="caution">
    <text evidence="16">The sequence shown here is derived from an EMBL/GenBank/DDBJ whole genome shotgun (WGS) entry which is preliminary data.</text>
</comment>
<dbReference type="GO" id="GO:0033177">
    <property type="term" value="C:proton-transporting two-sector ATPase complex, proton-transporting domain"/>
    <property type="evidence" value="ECO:0007669"/>
    <property type="project" value="InterPro"/>
</dbReference>
<keyword evidence="6 14" id="KW-0812">Transmembrane</keyword>
<dbReference type="AlphaFoldDB" id="A0A0P6Y9K2"/>
<dbReference type="GO" id="GO:0008289">
    <property type="term" value="F:lipid binding"/>
    <property type="evidence" value="ECO:0007669"/>
    <property type="project" value="UniProtKB-KW"/>
</dbReference>
<dbReference type="EMBL" id="LGKP01000021">
    <property type="protein sequence ID" value="KPL86629.1"/>
    <property type="molecule type" value="Genomic_DNA"/>
</dbReference>
<evidence type="ECO:0000256" key="6">
    <source>
        <dbReference type="ARBA" id="ARBA00022692"/>
    </source>
</evidence>
<dbReference type="FunFam" id="1.20.20.10:FF:000004">
    <property type="entry name" value="ATP synthase subunit c"/>
    <property type="match status" value="1"/>
</dbReference>
<evidence type="ECO:0000256" key="9">
    <source>
        <dbReference type="ARBA" id="ARBA00023065"/>
    </source>
</evidence>
<evidence type="ECO:0000256" key="2">
    <source>
        <dbReference type="ARBA" id="ARBA00006704"/>
    </source>
</evidence>
<dbReference type="PROSITE" id="PS00605">
    <property type="entry name" value="ATPASE_C"/>
    <property type="match status" value="1"/>
</dbReference>
<evidence type="ECO:0000256" key="5">
    <source>
        <dbReference type="ARBA" id="ARBA00022547"/>
    </source>
</evidence>
<protein>
    <recommendedName>
        <fullName evidence="14">ATP synthase subunit c</fullName>
    </recommendedName>
    <alternativeName>
        <fullName evidence="14">ATP synthase F(0) sector subunit c</fullName>
    </alternativeName>
    <alternativeName>
        <fullName evidence="14">F-type ATPase subunit c</fullName>
        <shortName evidence="14">F-ATPase subunit c</shortName>
    </alternativeName>
    <alternativeName>
        <fullName evidence="14">Lipid-binding protein</fullName>
    </alternativeName>
</protein>
<dbReference type="HAMAP" id="MF_01396">
    <property type="entry name" value="ATP_synth_c_bact"/>
    <property type="match status" value="1"/>
</dbReference>
<keyword evidence="10 14" id="KW-0446">Lipid-binding</keyword>
<dbReference type="OrthoDB" id="166993at2"/>
<evidence type="ECO:0000256" key="7">
    <source>
        <dbReference type="ARBA" id="ARBA00022781"/>
    </source>
</evidence>
<evidence type="ECO:0000256" key="11">
    <source>
        <dbReference type="ARBA" id="ARBA00023136"/>
    </source>
</evidence>
<name>A0A0P6Y9K2_9CHLR</name>
<evidence type="ECO:0000256" key="10">
    <source>
        <dbReference type="ARBA" id="ARBA00023121"/>
    </source>
</evidence>
<dbReference type="InterPro" id="IPR020537">
    <property type="entry name" value="ATP_synth_F0_csu_DDCD_BS"/>
</dbReference>
<evidence type="ECO:0000313" key="16">
    <source>
        <dbReference type="EMBL" id="KPL86629.1"/>
    </source>
</evidence>
<evidence type="ECO:0000256" key="8">
    <source>
        <dbReference type="ARBA" id="ARBA00022989"/>
    </source>
</evidence>
<keyword evidence="7 14" id="KW-0375">Hydrogen ion transport</keyword>
<dbReference type="GO" id="GO:0046933">
    <property type="term" value="F:proton-transporting ATP synthase activity, rotational mechanism"/>
    <property type="evidence" value="ECO:0007669"/>
    <property type="project" value="UniProtKB-UniRule"/>
</dbReference>
<keyword evidence="8 14" id="KW-1133">Transmembrane helix</keyword>
<dbReference type="Pfam" id="PF00137">
    <property type="entry name" value="ATP-synt_C"/>
    <property type="match status" value="1"/>
</dbReference>
<evidence type="ECO:0000256" key="1">
    <source>
        <dbReference type="ARBA" id="ARBA00004141"/>
    </source>
</evidence>
<dbReference type="PANTHER" id="PTHR10031">
    <property type="entry name" value="ATP SYNTHASE LIPID-BINDING PROTEIN, MITOCHONDRIAL"/>
    <property type="match status" value="1"/>
</dbReference>